<protein>
    <recommendedName>
        <fullName evidence="3">NmrA-like domain-containing protein</fullName>
    </recommendedName>
</protein>
<dbReference type="InterPro" id="IPR051609">
    <property type="entry name" value="NmrA/Isoflavone_reductase-like"/>
</dbReference>
<accession>A0A428RXM9</accession>
<evidence type="ECO:0000313" key="4">
    <source>
        <dbReference type="EMBL" id="RSL82338.1"/>
    </source>
</evidence>
<dbReference type="InterPro" id="IPR036291">
    <property type="entry name" value="NAD(P)-bd_dom_sf"/>
</dbReference>
<organism evidence="4 5">
    <name type="scientific">Fusarium floridanum</name>
    <dbReference type="NCBI Taxonomy" id="1325733"/>
    <lineage>
        <taxon>Eukaryota</taxon>
        <taxon>Fungi</taxon>
        <taxon>Dikarya</taxon>
        <taxon>Ascomycota</taxon>
        <taxon>Pezizomycotina</taxon>
        <taxon>Sordariomycetes</taxon>
        <taxon>Hypocreomycetidae</taxon>
        <taxon>Hypocreales</taxon>
        <taxon>Nectriaceae</taxon>
        <taxon>Fusarium</taxon>
        <taxon>Fusarium solani species complex</taxon>
    </lineage>
</organism>
<dbReference type="InterPro" id="IPR008030">
    <property type="entry name" value="NmrA-like"/>
</dbReference>
<keyword evidence="5" id="KW-1185">Reference proteome</keyword>
<evidence type="ECO:0000259" key="3">
    <source>
        <dbReference type="Pfam" id="PF05368"/>
    </source>
</evidence>
<sequence length="339" mass="37545">MADLITVGVIGATGKTGTSVVEGLLSSPTNFSVTSLTRATSVDNSTNQQFAAKGVHIVGYDLDGPSSALVEILKPIDVLISCITWEHLDQQIPWIEAAKEAGVKRFVPSEWVGPAPRGVIDIKDKKLEILGVIQRARLPYTIIDVGCFFQVFVPKVPSGRSDDAHMIYIDHRIVGDGNQKFGLIDLGDIGKYVAQIVSDPRTLNKPVFAHTDVLSMNEMWDIMAKASGETPVKEYISEAEINEVIKETRQRLDASSKPPTHSDNIMDIANYNMGQYRISWCIRGDNTPEYADYLGYVDFWSLFPEFRRGRTLAEFYRHVLDNDLSDLPGYPYTAAGVGK</sequence>
<comment type="caution">
    <text evidence="4">The sequence shown here is derived from an EMBL/GenBank/DDBJ whole genome shotgun (WGS) entry which is preliminary data.</text>
</comment>
<name>A0A428RXM9_9HYPO</name>
<gene>
    <name evidence="4" type="ORF">CEP51_005260</name>
</gene>
<evidence type="ECO:0000313" key="5">
    <source>
        <dbReference type="Proteomes" id="UP000287972"/>
    </source>
</evidence>
<dbReference type="EMBL" id="NKCL01000103">
    <property type="protein sequence ID" value="RSL82338.1"/>
    <property type="molecule type" value="Genomic_DNA"/>
</dbReference>
<keyword evidence="1" id="KW-0521">NADP</keyword>
<feature type="domain" description="NmrA-like" evidence="3">
    <location>
        <begin position="6"/>
        <end position="244"/>
    </location>
</feature>
<proteinExistence type="predicted"/>
<dbReference type="Gene3D" id="3.40.50.720">
    <property type="entry name" value="NAD(P)-binding Rossmann-like Domain"/>
    <property type="match status" value="1"/>
</dbReference>
<dbReference type="PANTHER" id="PTHR47706">
    <property type="entry name" value="NMRA-LIKE FAMILY PROTEIN"/>
    <property type="match status" value="1"/>
</dbReference>
<evidence type="ECO:0000256" key="1">
    <source>
        <dbReference type="ARBA" id="ARBA00022857"/>
    </source>
</evidence>
<dbReference type="AlphaFoldDB" id="A0A428RXM9"/>
<dbReference type="InterPro" id="IPR045312">
    <property type="entry name" value="PCBER-like"/>
</dbReference>
<dbReference type="Proteomes" id="UP000287972">
    <property type="component" value="Unassembled WGS sequence"/>
</dbReference>
<dbReference type="SUPFAM" id="SSF51735">
    <property type="entry name" value="NAD(P)-binding Rossmann-fold domains"/>
    <property type="match status" value="1"/>
</dbReference>
<evidence type="ECO:0000256" key="2">
    <source>
        <dbReference type="ARBA" id="ARBA00023002"/>
    </source>
</evidence>
<dbReference type="Pfam" id="PF05368">
    <property type="entry name" value="NmrA"/>
    <property type="match status" value="1"/>
</dbReference>
<dbReference type="CDD" id="cd05259">
    <property type="entry name" value="PCBER_SDR_a"/>
    <property type="match status" value="1"/>
</dbReference>
<dbReference type="PANTHER" id="PTHR47706:SF9">
    <property type="entry name" value="NMRA-LIKE DOMAIN-CONTAINING PROTEIN-RELATED"/>
    <property type="match status" value="1"/>
</dbReference>
<dbReference type="GO" id="GO:0016491">
    <property type="term" value="F:oxidoreductase activity"/>
    <property type="evidence" value="ECO:0007669"/>
    <property type="project" value="UniProtKB-KW"/>
</dbReference>
<keyword evidence="2" id="KW-0560">Oxidoreductase</keyword>
<dbReference type="Gene3D" id="3.90.25.10">
    <property type="entry name" value="UDP-galactose 4-epimerase, domain 1"/>
    <property type="match status" value="1"/>
</dbReference>
<reference evidence="4 5" key="1">
    <citation type="submission" date="2017-06" db="EMBL/GenBank/DDBJ databases">
        <title>Comparative genomic analysis of Ambrosia Fusariam Clade fungi.</title>
        <authorList>
            <person name="Stajich J.E."/>
            <person name="Carrillo J."/>
            <person name="Kijimoto T."/>
            <person name="Eskalen A."/>
            <person name="O'Donnell K."/>
            <person name="Kasson M."/>
        </authorList>
    </citation>
    <scope>NUCLEOTIDE SEQUENCE [LARGE SCALE GENOMIC DNA]</scope>
    <source>
        <strain evidence="4 5">NRRL62606</strain>
    </source>
</reference>